<sequence length="89" mass="10560">MAATWRHCKEYSYVFCYIYGEYKVRESRESISEFVQRAYLKYFGANSIVGSPYCKQNLYGAFVTMAKWKTQLREFWCTNGLEETGKLFS</sequence>
<dbReference type="Proteomes" id="UP001159363">
    <property type="component" value="Chromosome 1"/>
</dbReference>
<dbReference type="EMBL" id="JARBHB010000001">
    <property type="protein sequence ID" value="KAJ8897731.1"/>
    <property type="molecule type" value="Genomic_DNA"/>
</dbReference>
<comment type="caution">
    <text evidence="1">The sequence shown here is derived from an EMBL/GenBank/DDBJ whole genome shotgun (WGS) entry which is preliminary data.</text>
</comment>
<protein>
    <submittedName>
        <fullName evidence="1">Uncharacterized protein</fullName>
    </submittedName>
</protein>
<organism evidence="1 2">
    <name type="scientific">Dryococelus australis</name>
    <dbReference type="NCBI Taxonomy" id="614101"/>
    <lineage>
        <taxon>Eukaryota</taxon>
        <taxon>Metazoa</taxon>
        <taxon>Ecdysozoa</taxon>
        <taxon>Arthropoda</taxon>
        <taxon>Hexapoda</taxon>
        <taxon>Insecta</taxon>
        <taxon>Pterygota</taxon>
        <taxon>Neoptera</taxon>
        <taxon>Polyneoptera</taxon>
        <taxon>Phasmatodea</taxon>
        <taxon>Verophasmatodea</taxon>
        <taxon>Anareolatae</taxon>
        <taxon>Phasmatidae</taxon>
        <taxon>Eurycanthinae</taxon>
        <taxon>Dryococelus</taxon>
    </lineage>
</organism>
<evidence type="ECO:0000313" key="1">
    <source>
        <dbReference type="EMBL" id="KAJ8897731.1"/>
    </source>
</evidence>
<gene>
    <name evidence="1" type="ORF">PR048_003081</name>
</gene>
<name>A0ABQ9IM50_9NEOP</name>
<evidence type="ECO:0000313" key="2">
    <source>
        <dbReference type="Proteomes" id="UP001159363"/>
    </source>
</evidence>
<accession>A0ABQ9IM50</accession>
<reference evidence="1 2" key="1">
    <citation type="submission" date="2023-02" db="EMBL/GenBank/DDBJ databases">
        <title>LHISI_Scaffold_Assembly.</title>
        <authorList>
            <person name="Stuart O.P."/>
            <person name="Cleave R."/>
            <person name="Magrath M.J.L."/>
            <person name="Mikheyev A.S."/>
        </authorList>
    </citation>
    <scope>NUCLEOTIDE SEQUENCE [LARGE SCALE GENOMIC DNA]</scope>
    <source>
        <strain evidence="1">Daus_M_001</strain>
        <tissue evidence="1">Leg muscle</tissue>
    </source>
</reference>
<proteinExistence type="predicted"/>
<keyword evidence="2" id="KW-1185">Reference proteome</keyword>